<evidence type="ECO:0000259" key="5">
    <source>
        <dbReference type="Pfam" id="PF09732"/>
    </source>
</evidence>
<proteinExistence type="inferred from homology"/>
<dbReference type="GO" id="GO:0005737">
    <property type="term" value="C:cytoplasm"/>
    <property type="evidence" value="ECO:0007669"/>
    <property type="project" value="TreeGrafter"/>
</dbReference>
<evidence type="ECO:0000256" key="1">
    <source>
        <dbReference type="ARBA" id="ARBA00006895"/>
    </source>
</evidence>
<dbReference type="EMBL" id="LAVV01003888">
    <property type="protein sequence ID" value="KNZ61851.1"/>
    <property type="molecule type" value="Genomic_DNA"/>
</dbReference>
<dbReference type="PANTHER" id="PTHR21737:SF4">
    <property type="entry name" value="SPLICING FACTOR CACTIN"/>
    <property type="match status" value="1"/>
</dbReference>
<evidence type="ECO:0000313" key="7">
    <source>
        <dbReference type="EMBL" id="KNZ61851.1"/>
    </source>
</evidence>
<feature type="compositionally biased region" description="Basic residues" evidence="4">
    <location>
        <begin position="82"/>
        <end position="93"/>
    </location>
</feature>
<dbReference type="GO" id="GO:0045292">
    <property type="term" value="P:mRNA cis splicing, via spliceosome"/>
    <property type="evidence" value="ECO:0007669"/>
    <property type="project" value="TreeGrafter"/>
</dbReference>
<dbReference type="InterPro" id="IPR019134">
    <property type="entry name" value="Cactin_C"/>
</dbReference>
<reference evidence="7 8" key="1">
    <citation type="submission" date="2015-08" db="EMBL/GenBank/DDBJ databases">
        <title>Next Generation Sequencing and Analysis of the Genome of Puccinia sorghi L Schw, the Causal Agent of Maize Common Rust.</title>
        <authorList>
            <person name="Rochi L."/>
            <person name="Burguener G."/>
            <person name="Darino M."/>
            <person name="Turjanski A."/>
            <person name="Kreff E."/>
            <person name="Dieguez M.J."/>
            <person name="Sacco F."/>
        </authorList>
    </citation>
    <scope>NUCLEOTIDE SEQUENCE [LARGE SCALE GENOMIC DNA]</scope>
    <source>
        <strain evidence="7 8">RO10H11247</strain>
    </source>
</reference>
<organism evidence="7 8">
    <name type="scientific">Puccinia sorghi</name>
    <dbReference type="NCBI Taxonomy" id="27349"/>
    <lineage>
        <taxon>Eukaryota</taxon>
        <taxon>Fungi</taxon>
        <taxon>Dikarya</taxon>
        <taxon>Basidiomycota</taxon>
        <taxon>Pucciniomycotina</taxon>
        <taxon>Pucciniomycetes</taxon>
        <taxon>Pucciniales</taxon>
        <taxon>Pucciniaceae</taxon>
        <taxon>Puccinia</taxon>
    </lineage>
</organism>
<dbReference type="OrthoDB" id="265955at2759"/>
<dbReference type="GO" id="GO:0005681">
    <property type="term" value="C:spliceosomal complex"/>
    <property type="evidence" value="ECO:0007669"/>
    <property type="project" value="TreeGrafter"/>
</dbReference>
<evidence type="ECO:0000313" key="8">
    <source>
        <dbReference type="Proteomes" id="UP000037035"/>
    </source>
</evidence>
<feature type="domain" description="Splicing factor cactin central" evidence="6">
    <location>
        <begin position="214"/>
        <end position="424"/>
    </location>
</feature>
<dbReference type="Proteomes" id="UP000037035">
    <property type="component" value="Unassembled WGS sequence"/>
</dbReference>
<comment type="caution">
    <text evidence="7">The sequence shown here is derived from an EMBL/GenBank/DDBJ whole genome shotgun (WGS) entry which is preliminary data.</text>
</comment>
<evidence type="ECO:0000256" key="3">
    <source>
        <dbReference type="SAM" id="Coils"/>
    </source>
</evidence>
<dbReference type="AlphaFoldDB" id="A0A0L6VM74"/>
<accession>A0A0L6VM74</accession>
<evidence type="ECO:0000256" key="2">
    <source>
        <dbReference type="ARBA" id="ARBA00034534"/>
    </source>
</evidence>
<gene>
    <name evidence="7" type="ORF">VP01_134g11</name>
</gene>
<feature type="region of interest" description="Disordered" evidence="4">
    <location>
        <begin position="1"/>
        <end position="126"/>
    </location>
</feature>
<dbReference type="Pfam" id="PF09732">
    <property type="entry name" value="CactinC_cactus"/>
    <property type="match status" value="1"/>
</dbReference>
<sequence>MGREPSTDRERSYPRREKSSARDSSRDRQRARRSDNRHRDTDHHCSSRKRSRTRSPISSDSERGRRTRRDDSVDSLKSERHSSKHRHRSHKSKRETSKERRARKAAEKAARKLERRSERRSMREEADRRAAAELSMYSAIDNPFHDANLSTQFDWAKKRERERKMGLGAEEASRRDAERRAEAAEELERLARRRAEREKELELREAESNRMAQMAESAQMAEWIAKEDDFQLEQAQRRAEIRVREKRAKPIDLLALNLKWGHRDFEAEEDLKKNTLQGLINETTEEEDDGAGMEVDLDEPYTIFDNLTLEETQGLAEDIKMHIALEKFESKLEFWRCLQCVCDDALAQLTSERNLAHDALRAAATIRDQITQLLEGKNYEQLMTLEANIKVKLSGNEPVDPEYWEGLLAQLKVWKAKAKLKAMHEVVLRNRLEYLRRRQRDEAVKVQAELANSLLHQPSSTRPTHPQYDNHEIEEDVAQIEVEEMPEEFDATMEPPLIHHLSPEDQKLELVSPTEDWIQIINARQIVLSTRFVPKTKHGSDSKDQDVLDRDALAEKLYAQEAEKGLGEEEEMFELEAEMGRQSYNWEDKYRPRKPRYFNKVHTGYEWNKYNQTHYNTDNPPPKVVQGYIALTGLPKEFNIFYPDLIDKSRAPTYKIIKNKENEDVATLLFKAGPPYEDIAFTIVNKDWEHSHKRGFRSSFDRGVSTSASLHAQTHPLPEVILQLWHDLRHIHSGPTQEAAERGTMYYFREHILL</sequence>
<feature type="compositionally biased region" description="Basic and acidic residues" evidence="4">
    <location>
        <begin position="1"/>
        <end position="45"/>
    </location>
</feature>
<feature type="coiled-coil region" evidence="3">
    <location>
        <begin position="167"/>
        <end position="207"/>
    </location>
</feature>
<dbReference type="InterPro" id="IPR018816">
    <property type="entry name" value="Cactin_central"/>
</dbReference>
<name>A0A0L6VM74_9BASI</name>
<dbReference type="STRING" id="27349.A0A0L6VM74"/>
<feature type="compositionally biased region" description="Basic and acidic residues" evidence="4">
    <location>
        <begin position="94"/>
        <end position="126"/>
    </location>
</feature>
<evidence type="ECO:0000256" key="4">
    <source>
        <dbReference type="SAM" id="MobiDB-lite"/>
    </source>
</evidence>
<dbReference type="VEuPathDB" id="FungiDB:VP01_134g11"/>
<dbReference type="PANTHER" id="PTHR21737">
    <property type="entry name" value="POLYGLUTAMINE BINDING PROTEIN 1/MARVEL MEMBRANE-ASSOCIATING DOMAIN CONTAINING 3"/>
    <property type="match status" value="1"/>
</dbReference>
<feature type="domain" description="Splicing factor Cactin C-terminal" evidence="5">
    <location>
        <begin position="586"/>
        <end position="705"/>
    </location>
</feature>
<feature type="compositionally biased region" description="Basic and acidic residues" evidence="4">
    <location>
        <begin position="60"/>
        <end position="81"/>
    </location>
</feature>
<comment type="similarity">
    <text evidence="1">Belongs to the CACTIN family.</text>
</comment>
<protein>
    <recommendedName>
        <fullName evidence="2">Splicing factor Cactin</fullName>
    </recommendedName>
</protein>
<evidence type="ECO:0000259" key="6">
    <source>
        <dbReference type="Pfam" id="PF10312"/>
    </source>
</evidence>
<dbReference type="Pfam" id="PF10312">
    <property type="entry name" value="Cactin_mid"/>
    <property type="match status" value="1"/>
</dbReference>
<keyword evidence="3" id="KW-0175">Coiled coil</keyword>
<keyword evidence="8" id="KW-1185">Reference proteome</keyword>
<dbReference type="SMART" id="SM01050">
    <property type="entry name" value="CactinC_cactus"/>
    <property type="match status" value="1"/>
</dbReference>